<keyword evidence="3" id="KW-1003">Cell membrane</keyword>
<evidence type="ECO:0000313" key="11">
    <source>
        <dbReference type="EMBL" id="MEN2990828.1"/>
    </source>
</evidence>
<dbReference type="RefSeq" id="WP_345938222.1">
    <property type="nucleotide sequence ID" value="NZ_JBBKTW010000008.1"/>
</dbReference>
<dbReference type="InterPro" id="IPR007387">
    <property type="entry name" value="TRAP_DctQ"/>
</dbReference>
<dbReference type="EMBL" id="JBBKTW010000008">
    <property type="protein sequence ID" value="MEN2990828.1"/>
    <property type="molecule type" value="Genomic_DNA"/>
</dbReference>
<evidence type="ECO:0000256" key="4">
    <source>
        <dbReference type="ARBA" id="ARBA00022519"/>
    </source>
</evidence>
<keyword evidence="5 9" id="KW-0812">Transmembrane</keyword>
<comment type="similarity">
    <text evidence="8 9">Belongs to the TRAP transporter small permease family.</text>
</comment>
<evidence type="ECO:0000256" key="2">
    <source>
        <dbReference type="ARBA" id="ARBA00022448"/>
    </source>
</evidence>
<feature type="transmembrane region" description="Helical" evidence="9">
    <location>
        <begin position="142"/>
        <end position="164"/>
    </location>
</feature>
<feature type="domain" description="Tripartite ATP-independent periplasmic transporters DctQ component" evidence="10">
    <location>
        <begin position="39"/>
        <end position="166"/>
    </location>
</feature>
<evidence type="ECO:0000256" key="3">
    <source>
        <dbReference type="ARBA" id="ARBA00022475"/>
    </source>
</evidence>
<proteinExistence type="inferred from homology"/>
<dbReference type="PANTHER" id="PTHR35011">
    <property type="entry name" value="2,3-DIKETO-L-GULONATE TRAP TRANSPORTER SMALL PERMEASE PROTEIN YIAM"/>
    <property type="match status" value="1"/>
</dbReference>
<keyword evidence="4 9" id="KW-0997">Cell inner membrane</keyword>
<dbReference type="Proteomes" id="UP001413721">
    <property type="component" value="Unassembled WGS sequence"/>
</dbReference>
<comment type="function">
    <text evidence="9">Part of the tripartite ATP-independent periplasmic (TRAP) transport system.</text>
</comment>
<organism evidence="11 12">
    <name type="scientific">Tistrella arctica</name>
    <dbReference type="NCBI Taxonomy" id="3133430"/>
    <lineage>
        <taxon>Bacteria</taxon>
        <taxon>Pseudomonadati</taxon>
        <taxon>Pseudomonadota</taxon>
        <taxon>Alphaproteobacteria</taxon>
        <taxon>Geminicoccales</taxon>
        <taxon>Geminicoccaceae</taxon>
        <taxon>Tistrella</taxon>
    </lineage>
</organism>
<keyword evidence="12" id="KW-1185">Reference proteome</keyword>
<evidence type="ECO:0000256" key="5">
    <source>
        <dbReference type="ARBA" id="ARBA00022692"/>
    </source>
</evidence>
<feature type="transmembrane region" description="Helical" evidence="9">
    <location>
        <begin position="62"/>
        <end position="80"/>
    </location>
</feature>
<accession>A0ABU9YPU8</accession>
<comment type="subunit">
    <text evidence="9">The complex comprises the extracytoplasmic solute receptor protein and the two transmembrane proteins.</text>
</comment>
<evidence type="ECO:0000256" key="9">
    <source>
        <dbReference type="RuleBase" id="RU369079"/>
    </source>
</evidence>
<evidence type="ECO:0000256" key="8">
    <source>
        <dbReference type="ARBA" id="ARBA00038436"/>
    </source>
</evidence>
<evidence type="ECO:0000313" key="12">
    <source>
        <dbReference type="Proteomes" id="UP001413721"/>
    </source>
</evidence>
<reference evidence="11 12" key="1">
    <citation type="submission" date="2024-03" db="EMBL/GenBank/DDBJ databases">
        <title>High-quality draft genome sequencing of Tistrella sp. BH-R2-4.</title>
        <authorList>
            <person name="Dong C."/>
        </authorList>
    </citation>
    <scope>NUCLEOTIDE SEQUENCE [LARGE SCALE GENOMIC DNA]</scope>
    <source>
        <strain evidence="11 12">BH-R2-4</strain>
    </source>
</reference>
<gene>
    <name evidence="11" type="ORF">WG926_21110</name>
</gene>
<comment type="subcellular location">
    <subcellularLocation>
        <location evidence="1 9">Cell inner membrane</location>
        <topology evidence="1 9">Multi-pass membrane protein</topology>
    </subcellularLocation>
</comment>
<feature type="transmembrane region" description="Helical" evidence="9">
    <location>
        <begin position="101"/>
        <end position="122"/>
    </location>
</feature>
<evidence type="ECO:0000256" key="6">
    <source>
        <dbReference type="ARBA" id="ARBA00022989"/>
    </source>
</evidence>
<feature type="transmembrane region" description="Helical" evidence="9">
    <location>
        <begin position="20"/>
        <end position="42"/>
    </location>
</feature>
<keyword evidence="6 9" id="KW-1133">Transmembrane helix</keyword>
<dbReference type="InterPro" id="IPR055348">
    <property type="entry name" value="DctQ"/>
</dbReference>
<dbReference type="Pfam" id="PF04290">
    <property type="entry name" value="DctQ"/>
    <property type="match status" value="1"/>
</dbReference>
<keyword evidence="7 9" id="KW-0472">Membrane</keyword>
<sequence length="196" mass="20110">MTSGRTSRPRTTSGRVVRLLDHVIEGAALAGVACLGLAIIATTADVIGRRGLGFQVTGTVDLTQLAVVTCAFLSLPFGFRRGAHVAVEILDDRASPLVLRALDLFAGLLGLVVMGVIAWRGLDELFLALDYGSLSQDLGLPLWIHRSLVVAGGSLGALACLMNMGEALGLLPGRTPAHGADRAGAGATVSVSATKG</sequence>
<keyword evidence="2 9" id="KW-0813">Transport</keyword>
<evidence type="ECO:0000256" key="7">
    <source>
        <dbReference type="ARBA" id="ARBA00023136"/>
    </source>
</evidence>
<evidence type="ECO:0000259" key="10">
    <source>
        <dbReference type="Pfam" id="PF04290"/>
    </source>
</evidence>
<protein>
    <recommendedName>
        <fullName evidence="9">TRAP transporter small permease protein</fullName>
    </recommendedName>
</protein>
<comment type="caution">
    <text evidence="11">The sequence shown here is derived from an EMBL/GenBank/DDBJ whole genome shotgun (WGS) entry which is preliminary data.</text>
</comment>
<dbReference type="PANTHER" id="PTHR35011:SF10">
    <property type="entry name" value="TRAP TRANSPORTER SMALL PERMEASE PROTEIN"/>
    <property type="match status" value="1"/>
</dbReference>
<name>A0ABU9YPU8_9PROT</name>
<evidence type="ECO:0000256" key="1">
    <source>
        <dbReference type="ARBA" id="ARBA00004429"/>
    </source>
</evidence>